<dbReference type="PANTHER" id="PTHR11717">
    <property type="entry name" value="LOW MOLECULAR WEIGHT PROTEIN TYROSINE PHOSPHATASE"/>
    <property type="match status" value="1"/>
</dbReference>
<name>A0AAW4YYS6_9GAMM</name>
<dbReference type="EC" id="3.1.3.48" evidence="2"/>
<protein>
    <recommendedName>
        <fullName evidence="2">protein-tyrosine-phosphatase</fullName>
        <ecNumber evidence="2">3.1.3.48</ecNumber>
    </recommendedName>
</protein>
<dbReference type="PANTHER" id="PTHR11717:SF7">
    <property type="entry name" value="LOW MOLECULAR WEIGHT PHOSPHOTYROSINE PROTEIN PHOSPHATASE"/>
    <property type="match status" value="1"/>
</dbReference>
<dbReference type="FunFam" id="3.40.50.2300:FF:000113">
    <property type="entry name" value="Low molecular weight protein-tyrosine-phosphatase"/>
    <property type="match status" value="1"/>
</dbReference>
<feature type="active site" description="Nucleophile" evidence="5">
    <location>
        <position position="7"/>
    </location>
</feature>
<reference evidence="7" key="2">
    <citation type="journal article" date="2021" name="Front. Microbiol.">
        <title>Aerobic Denitrification and Heterotrophic Sulfur Oxidation in the Genus Halomonas Revealed by Six Novel Species Characterizations and Genome-Based Analysis.</title>
        <authorList>
            <person name="Wang L."/>
            <person name="Shao Z."/>
        </authorList>
    </citation>
    <scope>NUCLEOTIDE SEQUENCE</scope>
    <source>
        <strain evidence="7">MCCC 1A05776</strain>
    </source>
</reference>
<evidence type="ECO:0000256" key="2">
    <source>
        <dbReference type="ARBA" id="ARBA00013064"/>
    </source>
</evidence>
<evidence type="ECO:0000259" key="6">
    <source>
        <dbReference type="SMART" id="SM00226"/>
    </source>
</evidence>
<dbReference type="InterPro" id="IPR050438">
    <property type="entry name" value="LMW_PTPase"/>
</dbReference>
<dbReference type="InterPro" id="IPR036196">
    <property type="entry name" value="Ptyr_pPase_sf"/>
</dbReference>
<gene>
    <name evidence="7" type="ORF">HOP61_20015</name>
</gene>
<evidence type="ECO:0000256" key="5">
    <source>
        <dbReference type="PIRSR" id="PIRSR617867-1"/>
    </source>
</evidence>
<accession>A0AAW4YYS6</accession>
<keyword evidence="3" id="KW-0378">Hydrolase</keyword>
<evidence type="ECO:0000313" key="8">
    <source>
        <dbReference type="Proteomes" id="UP001320178"/>
    </source>
</evidence>
<organism evidence="7 8">
    <name type="scientific">Billgrantia desiderata</name>
    <dbReference type="NCBI Taxonomy" id="52021"/>
    <lineage>
        <taxon>Bacteria</taxon>
        <taxon>Pseudomonadati</taxon>
        <taxon>Pseudomonadota</taxon>
        <taxon>Gammaproteobacteria</taxon>
        <taxon>Oceanospirillales</taxon>
        <taxon>Halomonadaceae</taxon>
        <taxon>Billgrantia</taxon>
    </lineage>
</organism>
<proteinExistence type="inferred from homology"/>
<evidence type="ECO:0000256" key="4">
    <source>
        <dbReference type="ARBA" id="ARBA00022912"/>
    </source>
</evidence>
<dbReference type="InterPro" id="IPR023485">
    <property type="entry name" value="Ptyr_pPase"/>
</dbReference>
<dbReference type="AlphaFoldDB" id="A0AAW4YYS6"/>
<evidence type="ECO:0000256" key="1">
    <source>
        <dbReference type="ARBA" id="ARBA00011063"/>
    </source>
</evidence>
<reference evidence="7" key="1">
    <citation type="submission" date="2020-05" db="EMBL/GenBank/DDBJ databases">
        <authorList>
            <person name="Wang L."/>
            <person name="Shao Z."/>
        </authorList>
    </citation>
    <scope>NUCLEOTIDE SEQUENCE</scope>
    <source>
        <strain evidence="7">MCCC 1A05776</strain>
    </source>
</reference>
<comment type="caution">
    <text evidence="7">The sequence shown here is derived from an EMBL/GenBank/DDBJ whole genome shotgun (WGS) entry which is preliminary data.</text>
</comment>
<dbReference type="SMART" id="SM00226">
    <property type="entry name" value="LMWPc"/>
    <property type="match status" value="1"/>
</dbReference>
<dbReference type="PRINTS" id="PR00719">
    <property type="entry name" value="LMWPTPASE"/>
</dbReference>
<dbReference type="Pfam" id="PF01451">
    <property type="entry name" value="LMWPc"/>
    <property type="match status" value="1"/>
</dbReference>
<dbReference type="RefSeq" id="WP_191223866.1">
    <property type="nucleotide sequence ID" value="NZ_JAAQTN010000017.1"/>
</dbReference>
<dbReference type="CDD" id="cd16343">
    <property type="entry name" value="LMWPTP"/>
    <property type="match status" value="1"/>
</dbReference>
<dbReference type="GO" id="GO:0004725">
    <property type="term" value="F:protein tyrosine phosphatase activity"/>
    <property type="evidence" value="ECO:0007669"/>
    <property type="project" value="UniProtKB-EC"/>
</dbReference>
<dbReference type="Gene3D" id="3.40.50.2300">
    <property type="match status" value="1"/>
</dbReference>
<feature type="domain" description="Phosphotyrosine protein phosphatase I" evidence="6">
    <location>
        <begin position="1"/>
        <end position="149"/>
    </location>
</feature>
<feature type="active site" description="Nucleophile" evidence="5">
    <location>
        <position position="13"/>
    </location>
</feature>
<feature type="active site" description="Proton donor" evidence="5">
    <location>
        <position position="123"/>
    </location>
</feature>
<dbReference type="Proteomes" id="UP001320178">
    <property type="component" value="Unassembled WGS sequence"/>
</dbReference>
<dbReference type="EMBL" id="JABFTS010000012">
    <property type="protein sequence ID" value="MCE8053585.1"/>
    <property type="molecule type" value="Genomic_DNA"/>
</dbReference>
<evidence type="ECO:0000256" key="3">
    <source>
        <dbReference type="ARBA" id="ARBA00022801"/>
    </source>
</evidence>
<sequence length="159" mass="17681">MRVLFVCLGNICRSPTAEGVFRRELEKAGLAHRVEVDSCGTGHWHVGKGPDPRATAAARRRDVDLSELRARQLAAEDFSRFDYLLAMDHDNLATIRERCPEGCGAHIGLFLDFAGHVDRPVPDPYYGGEQGFEEVLDLVEAASRGLVEEIARRLEGHRV</sequence>
<dbReference type="InterPro" id="IPR017867">
    <property type="entry name" value="Tyr_phospatase_low_mol_wt"/>
</dbReference>
<keyword evidence="4" id="KW-0904">Protein phosphatase</keyword>
<dbReference type="SUPFAM" id="SSF52788">
    <property type="entry name" value="Phosphotyrosine protein phosphatases I"/>
    <property type="match status" value="1"/>
</dbReference>
<evidence type="ECO:0000313" key="7">
    <source>
        <dbReference type="EMBL" id="MCE8053585.1"/>
    </source>
</evidence>
<comment type="similarity">
    <text evidence="1">Belongs to the low molecular weight phosphotyrosine protein phosphatase family.</text>
</comment>